<feature type="region of interest" description="Disordered" evidence="1">
    <location>
        <begin position="401"/>
        <end position="553"/>
    </location>
</feature>
<reference evidence="3" key="2">
    <citation type="submission" date="2022-06" db="UniProtKB">
        <authorList>
            <consortium name="EnsemblMetazoa"/>
        </authorList>
    </citation>
    <scope>IDENTIFICATION</scope>
    <source>
        <strain evidence="3">PS312</strain>
    </source>
</reference>
<feature type="region of interest" description="Disordered" evidence="1">
    <location>
        <begin position="608"/>
        <end position="774"/>
    </location>
</feature>
<feature type="region of interest" description="Disordered" evidence="1">
    <location>
        <begin position="225"/>
        <end position="264"/>
    </location>
</feature>
<dbReference type="Proteomes" id="UP000005239">
    <property type="component" value="Unassembled WGS sequence"/>
</dbReference>
<feature type="compositionally biased region" description="Polar residues" evidence="1">
    <location>
        <begin position="530"/>
        <end position="553"/>
    </location>
</feature>
<feature type="compositionally biased region" description="Low complexity" evidence="1">
    <location>
        <begin position="821"/>
        <end position="840"/>
    </location>
</feature>
<feature type="chain" id="PRO_5043343800" evidence="2">
    <location>
        <begin position="24"/>
        <end position="1073"/>
    </location>
</feature>
<keyword evidence="4" id="KW-1185">Reference proteome</keyword>
<feature type="compositionally biased region" description="Polar residues" evidence="1">
    <location>
        <begin position="615"/>
        <end position="661"/>
    </location>
</feature>
<feature type="region of interest" description="Disordered" evidence="1">
    <location>
        <begin position="945"/>
        <end position="964"/>
    </location>
</feature>
<keyword evidence="2" id="KW-0732">Signal</keyword>
<name>A0A2A6D2N9_PRIPA</name>
<feature type="compositionally biased region" description="Low complexity" evidence="1">
    <location>
        <begin position="945"/>
        <end position="963"/>
    </location>
</feature>
<dbReference type="EnsemblMetazoa" id="PPA20528.1">
    <property type="protein sequence ID" value="PPA20528.1"/>
    <property type="gene ID" value="WBGene00110082"/>
</dbReference>
<feature type="region of interest" description="Disordered" evidence="1">
    <location>
        <begin position="821"/>
        <end position="858"/>
    </location>
</feature>
<evidence type="ECO:0000313" key="4">
    <source>
        <dbReference type="Proteomes" id="UP000005239"/>
    </source>
</evidence>
<organism evidence="3 4">
    <name type="scientific">Pristionchus pacificus</name>
    <name type="common">Parasitic nematode worm</name>
    <dbReference type="NCBI Taxonomy" id="54126"/>
    <lineage>
        <taxon>Eukaryota</taxon>
        <taxon>Metazoa</taxon>
        <taxon>Ecdysozoa</taxon>
        <taxon>Nematoda</taxon>
        <taxon>Chromadorea</taxon>
        <taxon>Rhabditida</taxon>
        <taxon>Rhabditina</taxon>
        <taxon>Diplogasteromorpha</taxon>
        <taxon>Diplogasteroidea</taxon>
        <taxon>Neodiplogasteridae</taxon>
        <taxon>Pristionchus</taxon>
    </lineage>
</organism>
<accession>A0A2A6D2N9</accession>
<protein>
    <submittedName>
        <fullName evidence="3">Uncharacterized protein</fullName>
    </submittedName>
</protein>
<proteinExistence type="predicted"/>
<feature type="region of interest" description="Disordered" evidence="1">
    <location>
        <begin position="92"/>
        <end position="155"/>
    </location>
</feature>
<reference evidence="4" key="1">
    <citation type="journal article" date="2008" name="Nat. Genet.">
        <title>The Pristionchus pacificus genome provides a unique perspective on nematode lifestyle and parasitism.</title>
        <authorList>
            <person name="Dieterich C."/>
            <person name="Clifton S.W."/>
            <person name="Schuster L.N."/>
            <person name="Chinwalla A."/>
            <person name="Delehaunty K."/>
            <person name="Dinkelacker I."/>
            <person name="Fulton L."/>
            <person name="Fulton R."/>
            <person name="Godfrey J."/>
            <person name="Minx P."/>
            <person name="Mitreva M."/>
            <person name="Roeseler W."/>
            <person name="Tian H."/>
            <person name="Witte H."/>
            <person name="Yang S.P."/>
            <person name="Wilson R.K."/>
            <person name="Sommer R.J."/>
        </authorList>
    </citation>
    <scope>NUCLEOTIDE SEQUENCE [LARGE SCALE GENOMIC DNA]</scope>
    <source>
        <strain evidence="4">PS312</strain>
    </source>
</reference>
<gene>
    <name evidence="3" type="primary">WBGene00110082</name>
</gene>
<feature type="compositionally biased region" description="Low complexity" evidence="1">
    <location>
        <begin position="98"/>
        <end position="140"/>
    </location>
</feature>
<feature type="compositionally biased region" description="Low complexity" evidence="1">
    <location>
        <begin position="402"/>
        <end position="422"/>
    </location>
</feature>
<evidence type="ECO:0000313" key="3">
    <source>
        <dbReference type="EnsemblMetazoa" id="PPA20528.1"/>
    </source>
</evidence>
<feature type="compositionally biased region" description="Polar residues" evidence="1">
    <location>
        <begin position="742"/>
        <end position="766"/>
    </location>
</feature>
<feature type="signal peptide" evidence="2">
    <location>
        <begin position="1"/>
        <end position="23"/>
    </location>
</feature>
<feature type="compositionally biased region" description="Polar residues" evidence="1">
    <location>
        <begin position="423"/>
        <end position="468"/>
    </location>
</feature>
<feature type="compositionally biased region" description="Polar residues" evidence="1">
    <location>
        <begin position="501"/>
        <end position="515"/>
    </location>
</feature>
<evidence type="ECO:0000256" key="2">
    <source>
        <dbReference type="SAM" id="SignalP"/>
    </source>
</evidence>
<sequence length="1073" mass="111247">MAIVYVPLCTFLMTFRVPTPACSQCTTCNQQPSQIYYNSQVAVQPANNGRPAGYVNIQFQPPSSVSRNQQIYVWYGNPQPVQNQLNQALNIPQNNGVQPQYNPNGYNNNNQQPVMYNNINRDQPNYANQPQPYNPNVPQQTPRPNQSIPGFLPPAGVPSTAFPYSTTTPAYNTVGPLAPINQVFDQPPTYLNTGSTSAPAPYYGSTTASPVTTTHVPSSSSASQFVFTSSSTPSSPSSSTPAVPSPYLSEGFTPTPQPNTNDSQLAPLPVVFPFPASAVPSSSVNVVPLPPASPPASNTVIITQSYSGPATAQTGLDQAPSTFSQTIVSSNETSRISLDQSPGQTSISQVVASPNQASQTRIDQNQTQTTLTRTEISANQTLSGPNLIPGGTVTQTVIGGNQVPTTGSQPSSTTTTFTFVGTNQGSDPTFASNHGALGNNQPAGAADSSQFGTGQLPVTSQPGSNTTPLPVIIPSPSASNQVASGSGFGQAGSSPGPAFQPNPSASGRQTATAFVQDSGPANPPPVGSQPAFQPNPSAQEQFRPSSTQVPQQPYNPALVTSQTAPVSNQYDATFAPQQQQGSAAAAAIGGGSAAVAAAALAAAAAAGSNSTRASTTPFPYSTQFNQGTAMPTIQPVPSASQIPLATSTSGSMQPTTSTLAYSLSPSSTPIPTSTLASTSPSTPSTTRVPSSSTPFPVSSFPSTTQQPPLQQPQQQVLQPSQQLQQQPLSSTAQPSTSTTQVYSPSTTAFPYSTQFNQGTPMPTGTASPYYSSTMSPSTTPFYPSTTTMAPATSTFPPTTTSAPMYTGSPSTVQPQFTNTLQPSQQLQQQPYVQQQQQQQPSTFAPYSSTQGPTTTAPVQIGYNPAGQPVYGQPTSTQAPFVSNSVVRSLGCVSVGDVSTTPTTPYAQSTTPYGSQYPMTGTPVNQGAIGVINMNNAPGSTPYYPSTTPSPQQPFYSPSTTQQPFVQGPTTTAPGVYQIGQGVPGVPNTANPQFNPPQNVQSSTYSPYAAGGSTLGTQQMYDPSTGLVTANGMNTMYGRYTTMEPGSQMMRDVPINGGATLSLAAGMAALLFLF</sequence>
<accession>A0A8R1UDC9</accession>
<evidence type="ECO:0000256" key="1">
    <source>
        <dbReference type="SAM" id="MobiDB-lite"/>
    </source>
</evidence>
<feature type="compositionally biased region" description="Low complexity" evidence="1">
    <location>
        <begin position="662"/>
        <end position="741"/>
    </location>
</feature>
<feature type="compositionally biased region" description="Low complexity" evidence="1">
    <location>
        <begin position="225"/>
        <end position="246"/>
    </location>
</feature>
<dbReference type="AlphaFoldDB" id="A0A2A6D2N9"/>
<feature type="compositionally biased region" description="Polar residues" evidence="1">
    <location>
        <begin position="841"/>
        <end position="857"/>
    </location>
</feature>
<feature type="compositionally biased region" description="Polar residues" evidence="1">
    <location>
        <begin position="252"/>
        <end position="264"/>
    </location>
</feature>